<dbReference type="Proteomes" id="UP000572635">
    <property type="component" value="Unassembled WGS sequence"/>
</dbReference>
<dbReference type="GO" id="GO:0018784">
    <property type="term" value="F:(S)-2-haloacid dehalogenase activity"/>
    <property type="evidence" value="ECO:0007669"/>
    <property type="project" value="UniProtKB-EC"/>
</dbReference>
<dbReference type="InterPro" id="IPR023214">
    <property type="entry name" value="HAD_sf"/>
</dbReference>
<organism evidence="2 3">
    <name type="scientific">Nocardiopsis composta</name>
    <dbReference type="NCBI Taxonomy" id="157465"/>
    <lineage>
        <taxon>Bacteria</taxon>
        <taxon>Bacillati</taxon>
        <taxon>Actinomycetota</taxon>
        <taxon>Actinomycetes</taxon>
        <taxon>Streptosporangiales</taxon>
        <taxon>Nocardiopsidaceae</taxon>
        <taxon>Nocardiopsis</taxon>
    </lineage>
</organism>
<dbReference type="EC" id="3.8.1.2" evidence="2"/>
<dbReference type="AlphaFoldDB" id="A0A7W8QJT3"/>
<name>A0A7W8QJT3_9ACTN</name>
<proteinExistence type="predicted"/>
<dbReference type="RefSeq" id="WP_184388954.1">
    <property type="nucleotide sequence ID" value="NZ_BAAAJD010000049.1"/>
</dbReference>
<dbReference type="InterPro" id="IPR036412">
    <property type="entry name" value="HAD-like_sf"/>
</dbReference>
<protein>
    <submittedName>
        <fullName evidence="2">2-haloacid dehalogenase</fullName>
        <ecNumber evidence="2">3.8.1.2</ecNumber>
    </submittedName>
</protein>
<evidence type="ECO:0000313" key="2">
    <source>
        <dbReference type="EMBL" id="MBB5430806.1"/>
    </source>
</evidence>
<keyword evidence="3" id="KW-1185">Reference proteome</keyword>
<dbReference type="SUPFAM" id="SSF56784">
    <property type="entry name" value="HAD-like"/>
    <property type="match status" value="1"/>
</dbReference>
<sequence length="232" mass="24479">MSVPRPAVIAFDVLETLVPLDALEWRFREAGVPRVLMRRWSDHLLRDAFALAAAGGLRTFRDLALAALDDVTGHQVGRPAAEALVDAIAELEPRPDAGEALARARESGARVIALDNAPGPVVRALLERTGRASDVEAVISADASGRWKPSAGIYLHAADHCGTEPGRVALITAHGWDVHGARRAGLSAAWSAHAESRFPAAFEPPNASGPDPVRTVEALLTCTEGAPPPPGR</sequence>
<dbReference type="EMBL" id="JACHDB010000001">
    <property type="protein sequence ID" value="MBB5430806.1"/>
    <property type="molecule type" value="Genomic_DNA"/>
</dbReference>
<dbReference type="Gene3D" id="3.40.50.1000">
    <property type="entry name" value="HAD superfamily/HAD-like"/>
    <property type="match status" value="1"/>
</dbReference>
<comment type="caution">
    <text evidence="2">The sequence shown here is derived from an EMBL/GenBank/DDBJ whole genome shotgun (WGS) entry which is preliminary data.</text>
</comment>
<gene>
    <name evidence="2" type="ORF">HDA36_000890</name>
</gene>
<accession>A0A7W8QJT3</accession>
<evidence type="ECO:0000313" key="3">
    <source>
        <dbReference type="Proteomes" id="UP000572635"/>
    </source>
</evidence>
<evidence type="ECO:0000256" key="1">
    <source>
        <dbReference type="ARBA" id="ARBA00022801"/>
    </source>
</evidence>
<dbReference type="Gene3D" id="1.10.150.240">
    <property type="entry name" value="Putative phosphatase, domain 2"/>
    <property type="match status" value="1"/>
</dbReference>
<dbReference type="InterPro" id="IPR051540">
    <property type="entry name" value="S-2-haloacid_dehalogenase"/>
</dbReference>
<dbReference type="PANTHER" id="PTHR43316:SF3">
    <property type="entry name" value="HALOACID DEHALOGENASE, TYPE II (AFU_ORTHOLOGUE AFUA_2G07750)-RELATED"/>
    <property type="match status" value="1"/>
</dbReference>
<dbReference type="PANTHER" id="PTHR43316">
    <property type="entry name" value="HYDROLASE, HALOACID DELAHOGENASE-RELATED"/>
    <property type="match status" value="1"/>
</dbReference>
<dbReference type="Pfam" id="PF00702">
    <property type="entry name" value="Hydrolase"/>
    <property type="match status" value="1"/>
</dbReference>
<dbReference type="InterPro" id="IPR023198">
    <property type="entry name" value="PGP-like_dom2"/>
</dbReference>
<reference evidence="2 3" key="1">
    <citation type="submission" date="2020-08" db="EMBL/GenBank/DDBJ databases">
        <title>Sequencing the genomes of 1000 actinobacteria strains.</title>
        <authorList>
            <person name="Klenk H.-P."/>
        </authorList>
    </citation>
    <scope>NUCLEOTIDE SEQUENCE [LARGE SCALE GENOMIC DNA]</scope>
    <source>
        <strain evidence="2 3">DSM 44551</strain>
    </source>
</reference>
<keyword evidence="1 2" id="KW-0378">Hydrolase</keyword>